<sequence length="230" mass="26249">MTVVGSLQYLQFTRLDIAFIVNKLFQFTSCPMITHWTVVKYVLHYLAGTSDRSLFLQKDSPLLLHAFFDSDWVGDRNDRSSTISYVVLLASHPVSQSSKKQQVVSRSSTEAKYRVIDSTTDELCWVHNLLKELSITPAQPLVIYCDNLGATYVCANPVFHSRMKHLELDFHFIHKLVRQGLLRVSHVSSKDQLDDMLTKSLPKSSFELLRSKIGIANRPTILRGHIRDIS</sequence>
<dbReference type="InterPro" id="IPR043502">
    <property type="entry name" value="DNA/RNA_pol_sf"/>
</dbReference>
<organism evidence="1 2">
    <name type="scientific">Capsicum annuum</name>
    <name type="common">Capsicum pepper</name>
    <dbReference type="NCBI Taxonomy" id="4072"/>
    <lineage>
        <taxon>Eukaryota</taxon>
        <taxon>Viridiplantae</taxon>
        <taxon>Streptophyta</taxon>
        <taxon>Embryophyta</taxon>
        <taxon>Tracheophyta</taxon>
        <taxon>Spermatophyta</taxon>
        <taxon>Magnoliopsida</taxon>
        <taxon>eudicotyledons</taxon>
        <taxon>Gunneridae</taxon>
        <taxon>Pentapetalae</taxon>
        <taxon>asterids</taxon>
        <taxon>lamiids</taxon>
        <taxon>Solanales</taxon>
        <taxon>Solanaceae</taxon>
        <taxon>Solanoideae</taxon>
        <taxon>Capsiceae</taxon>
        <taxon>Capsicum</taxon>
    </lineage>
</organism>
<dbReference type="AlphaFoldDB" id="A0A2G2YXX9"/>
<dbReference type="CDD" id="cd09272">
    <property type="entry name" value="RNase_HI_RT_Ty1"/>
    <property type="match status" value="1"/>
</dbReference>
<dbReference type="OMA" id="HFICERI"/>
<dbReference type="EMBL" id="AYRZ02000008">
    <property type="protein sequence ID" value="PHT74612.1"/>
    <property type="molecule type" value="Genomic_DNA"/>
</dbReference>
<dbReference type="Proteomes" id="UP000222542">
    <property type="component" value="Unassembled WGS sequence"/>
</dbReference>
<evidence type="ECO:0008006" key="3">
    <source>
        <dbReference type="Google" id="ProtNLM"/>
    </source>
</evidence>
<dbReference type="PANTHER" id="PTHR11439">
    <property type="entry name" value="GAG-POL-RELATED RETROTRANSPOSON"/>
    <property type="match status" value="1"/>
</dbReference>
<evidence type="ECO:0000313" key="2">
    <source>
        <dbReference type="Proteomes" id="UP000222542"/>
    </source>
</evidence>
<reference evidence="1 2" key="1">
    <citation type="journal article" date="2014" name="Nat. Genet.">
        <title>Genome sequence of the hot pepper provides insights into the evolution of pungency in Capsicum species.</title>
        <authorList>
            <person name="Kim S."/>
            <person name="Park M."/>
            <person name="Yeom S.I."/>
            <person name="Kim Y.M."/>
            <person name="Lee J.M."/>
            <person name="Lee H.A."/>
            <person name="Seo E."/>
            <person name="Choi J."/>
            <person name="Cheong K."/>
            <person name="Kim K.T."/>
            <person name="Jung K."/>
            <person name="Lee G.W."/>
            <person name="Oh S.K."/>
            <person name="Bae C."/>
            <person name="Kim S.B."/>
            <person name="Lee H.Y."/>
            <person name="Kim S.Y."/>
            <person name="Kim M.S."/>
            <person name="Kang B.C."/>
            <person name="Jo Y.D."/>
            <person name="Yang H.B."/>
            <person name="Jeong H.J."/>
            <person name="Kang W.H."/>
            <person name="Kwon J.K."/>
            <person name="Shin C."/>
            <person name="Lim J.Y."/>
            <person name="Park J.H."/>
            <person name="Huh J.H."/>
            <person name="Kim J.S."/>
            <person name="Kim B.D."/>
            <person name="Cohen O."/>
            <person name="Paran I."/>
            <person name="Suh M.C."/>
            <person name="Lee S.B."/>
            <person name="Kim Y.K."/>
            <person name="Shin Y."/>
            <person name="Noh S.J."/>
            <person name="Park J."/>
            <person name="Seo Y.S."/>
            <person name="Kwon S.Y."/>
            <person name="Kim H.A."/>
            <person name="Park J.M."/>
            <person name="Kim H.J."/>
            <person name="Choi S.B."/>
            <person name="Bosland P.W."/>
            <person name="Reeves G."/>
            <person name="Jo S.H."/>
            <person name="Lee B.W."/>
            <person name="Cho H.T."/>
            <person name="Choi H.S."/>
            <person name="Lee M.S."/>
            <person name="Yu Y."/>
            <person name="Do Choi Y."/>
            <person name="Park B.S."/>
            <person name="van Deynze A."/>
            <person name="Ashrafi H."/>
            <person name="Hill T."/>
            <person name="Kim W.T."/>
            <person name="Pai H.S."/>
            <person name="Ahn H.K."/>
            <person name="Yeam I."/>
            <person name="Giovannoni J.J."/>
            <person name="Rose J.K."/>
            <person name="Sorensen I."/>
            <person name="Lee S.J."/>
            <person name="Kim R.W."/>
            <person name="Choi I.Y."/>
            <person name="Choi B.S."/>
            <person name="Lim J.S."/>
            <person name="Lee Y.H."/>
            <person name="Choi D."/>
        </authorList>
    </citation>
    <scope>NUCLEOTIDE SEQUENCE [LARGE SCALE GENOMIC DNA]</scope>
    <source>
        <strain evidence="2">cv. CM334</strain>
    </source>
</reference>
<keyword evidence="2" id="KW-1185">Reference proteome</keyword>
<accession>A0A2G2YXX9</accession>
<comment type="caution">
    <text evidence="1">The sequence shown here is derived from an EMBL/GenBank/DDBJ whole genome shotgun (WGS) entry which is preliminary data.</text>
</comment>
<evidence type="ECO:0000313" key="1">
    <source>
        <dbReference type="EMBL" id="PHT74612.1"/>
    </source>
</evidence>
<protein>
    <recommendedName>
        <fullName evidence="3">Retrovirus-related Pol polyprotein from transposon TNT 1-94</fullName>
    </recommendedName>
</protein>
<gene>
    <name evidence="1" type="ORF">T459_21889</name>
</gene>
<dbReference type="STRING" id="4072.A0A2G2YXX9"/>
<reference evidence="1 2" key="2">
    <citation type="journal article" date="2017" name="Genome Biol.">
        <title>New reference genome sequences of hot pepper reveal the massive evolution of plant disease-resistance genes by retroduplication.</title>
        <authorList>
            <person name="Kim S."/>
            <person name="Park J."/>
            <person name="Yeom S.I."/>
            <person name="Kim Y.M."/>
            <person name="Seo E."/>
            <person name="Kim K.T."/>
            <person name="Kim M.S."/>
            <person name="Lee J.M."/>
            <person name="Cheong K."/>
            <person name="Shin H.S."/>
            <person name="Kim S.B."/>
            <person name="Han K."/>
            <person name="Lee J."/>
            <person name="Park M."/>
            <person name="Lee H.A."/>
            <person name="Lee H.Y."/>
            <person name="Lee Y."/>
            <person name="Oh S."/>
            <person name="Lee J.H."/>
            <person name="Choi E."/>
            <person name="Choi E."/>
            <person name="Lee S.E."/>
            <person name="Jeon J."/>
            <person name="Kim H."/>
            <person name="Choi G."/>
            <person name="Song H."/>
            <person name="Lee J."/>
            <person name="Lee S.C."/>
            <person name="Kwon J.K."/>
            <person name="Lee H.Y."/>
            <person name="Koo N."/>
            <person name="Hong Y."/>
            <person name="Kim R.W."/>
            <person name="Kang W.H."/>
            <person name="Huh J.H."/>
            <person name="Kang B.C."/>
            <person name="Yang T.J."/>
            <person name="Lee Y.H."/>
            <person name="Bennetzen J.L."/>
            <person name="Choi D."/>
        </authorList>
    </citation>
    <scope>NUCLEOTIDE SEQUENCE [LARGE SCALE GENOMIC DNA]</scope>
    <source>
        <strain evidence="2">cv. CM334</strain>
    </source>
</reference>
<proteinExistence type="predicted"/>
<dbReference type="SUPFAM" id="SSF56672">
    <property type="entry name" value="DNA/RNA polymerases"/>
    <property type="match status" value="1"/>
</dbReference>
<name>A0A2G2YXX9_CAPAN</name>
<dbReference type="PANTHER" id="PTHR11439:SF500">
    <property type="entry name" value="RNA-DIRECTED DNA POLYMERASE"/>
    <property type="match status" value="1"/>
</dbReference>
<dbReference type="Gramene" id="PHT74612">
    <property type="protein sequence ID" value="PHT74612"/>
    <property type="gene ID" value="T459_21889"/>
</dbReference>